<dbReference type="InterPro" id="IPR032763">
    <property type="entry name" value="RIC3_N"/>
</dbReference>
<name>G5BL02_HETGA</name>
<feature type="compositionally biased region" description="Acidic residues" evidence="2">
    <location>
        <begin position="197"/>
        <end position="206"/>
    </location>
</feature>
<feature type="compositionally biased region" description="Basic and acidic residues" evidence="2">
    <location>
        <begin position="162"/>
        <end position="177"/>
    </location>
</feature>
<accession>G5BL02</accession>
<feature type="region of interest" description="Disordered" evidence="2">
    <location>
        <begin position="37"/>
        <end position="57"/>
    </location>
</feature>
<dbReference type="eggNOG" id="ENOG502QQ24">
    <property type="taxonomic scope" value="Eukaryota"/>
</dbReference>
<evidence type="ECO:0000313" key="5">
    <source>
        <dbReference type="EMBL" id="EHB09963.1"/>
    </source>
</evidence>
<proteinExistence type="predicted"/>
<evidence type="ECO:0000256" key="1">
    <source>
        <dbReference type="SAM" id="Coils"/>
    </source>
</evidence>
<feature type="chain" id="PRO_5003474520" evidence="3">
    <location>
        <begin position="25"/>
        <end position="268"/>
    </location>
</feature>
<dbReference type="InParanoid" id="G5BL02"/>
<dbReference type="STRING" id="10181.G5BL02"/>
<feature type="compositionally biased region" description="Polar residues" evidence="2">
    <location>
        <begin position="248"/>
        <end position="259"/>
    </location>
</feature>
<dbReference type="AlphaFoldDB" id="G5BL02"/>
<dbReference type="Proteomes" id="UP000006813">
    <property type="component" value="Unassembled WGS sequence"/>
</dbReference>
<protein>
    <submittedName>
        <fullName evidence="5">Coiled-coil domain-containing protein 107</fullName>
    </submittedName>
</protein>
<dbReference type="FunCoup" id="G5BL02">
    <property type="interactions" value="2"/>
</dbReference>
<feature type="coiled-coil region" evidence="1">
    <location>
        <begin position="101"/>
        <end position="128"/>
    </location>
</feature>
<evidence type="ECO:0000256" key="2">
    <source>
        <dbReference type="SAM" id="MobiDB-lite"/>
    </source>
</evidence>
<dbReference type="EMBL" id="JH170858">
    <property type="protein sequence ID" value="EHB09963.1"/>
    <property type="molecule type" value="Genomic_DNA"/>
</dbReference>
<gene>
    <name evidence="5" type="ORF">GW7_10704</name>
</gene>
<reference evidence="5 6" key="1">
    <citation type="journal article" date="2011" name="Nature">
        <title>Genome sequencing reveals insights into physiology and longevity of the naked mole rat.</title>
        <authorList>
            <person name="Kim E.B."/>
            <person name="Fang X."/>
            <person name="Fushan A.A."/>
            <person name="Huang Z."/>
            <person name="Lobanov A.V."/>
            <person name="Han L."/>
            <person name="Marino S.M."/>
            <person name="Sun X."/>
            <person name="Turanov A.A."/>
            <person name="Yang P."/>
            <person name="Yim S.H."/>
            <person name="Zhao X."/>
            <person name="Kasaikina M.V."/>
            <person name="Stoletzki N."/>
            <person name="Peng C."/>
            <person name="Polak P."/>
            <person name="Xiong Z."/>
            <person name="Kiezun A."/>
            <person name="Zhu Y."/>
            <person name="Chen Y."/>
            <person name="Kryukov G.V."/>
            <person name="Zhang Q."/>
            <person name="Peshkin L."/>
            <person name="Yang L."/>
            <person name="Bronson R.T."/>
            <person name="Buffenstein R."/>
            <person name="Wang B."/>
            <person name="Han C."/>
            <person name="Li Q."/>
            <person name="Chen L."/>
            <person name="Zhao W."/>
            <person name="Sunyaev S.R."/>
            <person name="Park T.J."/>
            <person name="Zhang G."/>
            <person name="Wang J."/>
            <person name="Gladyshev V.N."/>
        </authorList>
    </citation>
    <scope>NUCLEOTIDE SEQUENCE [LARGE SCALE GENOMIC DNA]</scope>
</reference>
<dbReference type="PANTHER" id="PTHR37345">
    <property type="entry name" value="COILED-COIL DOMAIN-CONTAINING PROTEIN 107"/>
    <property type="match status" value="1"/>
</dbReference>
<organism evidence="5 6">
    <name type="scientific">Heterocephalus glaber</name>
    <name type="common">Naked mole rat</name>
    <dbReference type="NCBI Taxonomy" id="10181"/>
    <lineage>
        <taxon>Eukaryota</taxon>
        <taxon>Metazoa</taxon>
        <taxon>Chordata</taxon>
        <taxon>Craniata</taxon>
        <taxon>Vertebrata</taxon>
        <taxon>Euteleostomi</taxon>
        <taxon>Mammalia</taxon>
        <taxon>Eutheria</taxon>
        <taxon>Euarchontoglires</taxon>
        <taxon>Glires</taxon>
        <taxon>Rodentia</taxon>
        <taxon>Hystricomorpha</taxon>
        <taxon>Bathyergidae</taxon>
        <taxon>Heterocephalus</taxon>
    </lineage>
</organism>
<feature type="signal peptide" evidence="3">
    <location>
        <begin position="1"/>
        <end position="24"/>
    </location>
</feature>
<feature type="domain" description="Resistance to inhibitors of cholinesterase protein 3 N-terminal" evidence="4">
    <location>
        <begin position="69"/>
        <end position="125"/>
    </location>
</feature>
<evidence type="ECO:0000313" key="6">
    <source>
        <dbReference type="Proteomes" id="UP000006813"/>
    </source>
</evidence>
<keyword evidence="3" id="KW-0732">Signal</keyword>
<keyword evidence="1" id="KW-0175">Coiled coil</keyword>
<feature type="region of interest" description="Disordered" evidence="2">
    <location>
        <begin position="162"/>
        <end position="216"/>
    </location>
</feature>
<sequence length="268" mass="29851">MAGAVSLLCVLWLLLVSALVGVLGECPSRHHTAHPGHCAQVGPGATEPWQRLPPKDQREPARALPWGALYTAGVVAFVLYKCLQGKDEVAVLQEEKGKKESLQSEQELAQLTQQLAQTEQHLNVLMAQLDPLFEHVTTLVGTERELLDKKLQTIHQLLQDCKPENSVEAPESGKELEVESGEEASIPFPEDLRIKEEEEEEEEEAGDSQAWKEPVNWNTQTWNLATSWQLEQGVRKRCTKPVTKSPRHSSSQEGRTTTEGLVKPSLFL</sequence>
<evidence type="ECO:0000259" key="4">
    <source>
        <dbReference type="Pfam" id="PF15361"/>
    </source>
</evidence>
<feature type="region of interest" description="Disordered" evidence="2">
    <location>
        <begin position="232"/>
        <end position="268"/>
    </location>
</feature>
<dbReference type="PANTHER" id="PTHR37345:SF1">
    <property type="entry name" value="COILED-COIL DOMAIN-CONTAINING PROTEIN 107"/>
    <property type="match status" value="1"/>
</dbReference>
<evidence type="ECO:0000256" key="3">
    <source>
        <dbReference type="SAM" id="SignalP"/>
    </source>
</evidence>
<dbReference type="Pfam" id="PF15361">
    <property type="entry name" value="RIC3"/>
    <property type="match status" value="1"/>
</dbReference>
<dbReference type="InterPro" id="IPR038779">
    <property type="entry name" value="CCDC107"/>
</dbReference>